<gene>
    <name evidence="1" type="ORF">D9757_012875</name>
</gene>
<sequence length="86" mass="9217">MRGGTRNSVMITLPFKLTTMSTPTSSSLASLSTSPDIQELQPAHYFCLSKDKHIKGRAVPCSRTSLGPTSGLCESLHVVKSYICTG</sequence>
<protein>
    <submittedName>
        <fullName evidence="1">Uncharacterized protein</fullName>
    </submittedName>
</protein>
<comment type="caution">
    <text evidence="1">The sequence shown here is derived from an EMBL/GenBank/DDBJ whole genome shotgun (WGS) entry which is preliminary data.</text>
</comment>
<organism evidence="1 2">
    <name type="scientific">Collybiopsis confluens</name>
    <dbReference type="NCBI Taxonomy" id="2823264"/>
    <lineage>
        <taxon>Eukaryota</taxon>
        <taxon>Fungi</taxon>
        <taxon>Dikarya</taxon>
        <taxon>Basidiomycota</taxon>
        <taxon>Agaricomycotina</taxon>
        <taxon>Agaricomycetes</taxon>
        <taxon>Agaricomycetidae</taxon>
        <taxon>Agaricales</taxon>
        <taxon>Marasmiineae</taxon>
        <taxon>Omphalotaceae</taxon>
        <taxon>Collybiopsis</taxon>
    </lineage>
</organism>
<reference evidence="1 2" key="1">
    <citation type="journal article" date="2020" name="ISME J.">
        <title>Uncovering the hidden diversity of litter-decomposition mechanisms in mushroom-forming fungi.</title>
        <authorList>
            <person name="Floudas D."/>
            <person name="Bentzer J."/>
            <person name="Ahren D."/>
            <person name="Johansson T."/>
            <person name="Persson P."/>
            <person name="Tunlid A."/>
        </authorList>
    </citation>
    <scope>NUCLEOTIDE SEQUENCE [LARGE SCALE GENOMIC DNA]</scope>
    <source>
        <strain evidence="1 2">CBS 406.79</strain>
    </source>
</reference>
<name>A0A8H5D1P8_9AGAR</name>
<keyword evidence="2" id="KW-1185">Reference proteome</keyword>
<proteinExistence type="predicted"/>
<dbReference type="AlphaFoldDB" id="A0A8H5D1P8"/>
<evidence type="ECO:0000313" key="1">
    <source>
        <dbReference type="EMBL" id="KAF5351474.1"/>
    </source>
</evidence>
<evidence type="ECO:0000313" key="2">
    <source>
        <dbReference type="Proteomes" id="UP000518752"/>
    </source>
</evidence>
<dbReference type="Proteomes" id="UP000518752">
    <property type="component" value="Unassembled WGS sequence"/>
</dbReference>
<dbReference type="EMBL" id="JAACJN010000284">
    <property type="protein sequence ID" value="KAF5351474.1"/>
    <property type="molecule type" value="Genomic_DNA"/>
</dbReference>
<accession>A0A8H5D1P8</accession>